<feature type="transmembrane region" description="Helical" evidence="13">
    <location>
        <begin position="770"/>
        <end position="795"/>
    </location>
</feature>
<dbReference type="EC" id="3.6.3.4" evidence="15"/>
<name>A0A3B1BTF9_9ZZZZ</name>
<evidence type="ECO:0000256" key="3">
    <source>
        <dbReference type="ARBA" id="ARBA00022448"/>
    </source>
</evidence>
<dbReference type="InterPro" id="IPR059000">
    <property type="entry name" value="ATPase_P-type_domA"/>
</dbReference>
<reference evidence="15" key="1">
    <citation type="submission" date="2018-06" db="EMBL/GenBank/DDBJ databases">
        <authorList>
            <person name="Zhirakovskaya E."/>
        </authorList>
    </citation>
    <scope>NUCLEOTIDE SEQUENCE</scope>
</reference>
<feature type="transmembrane region" description="Helical" evidence="13">
    <location>
        <begin position="211"/>
        <end position="230"/>
    </location>
</feature>
<evidence type="ECO:0000256" key="9">
    <source>
        <dbReference type="ARBA" id="ARBA00022967"/>
    </source>
</evidence>
<dbReference type="InterPro" id="IPR001757">
    <property type="entry name" value="P_typ_ATPase"/>
</dbReference>
<dbReference type="InterPro" id="IPR008250">
    <property type="entry name" value="ATPase_P-typ_transduc_dom_A_sf"/>
</dbReference>
<dbReference type="SUPFAM" id="SSF55008">
    <property type="entry name" value="HMA, heavy metal-associated domain"/>
    <property type="match status" value="1"/>
</dbReference>
<feature type="transmembrane region" description="Helical" evidence="13">
    <location>
        <begin position="743"/>
        <end position="764"/>
    </location>
</feature>
<dbReference type="InterPro" id="IPR036163">
    <property type="entry name" value="HMA_dom_sf"/>
</dbReference>
<dbReference type="GO" id="GO:0043682">
    <property type="term" value="F:P-type divalent copper transporter activity"/>
    <property type="evidence" value="ECO:0007669"/>
    <property type="project" value="TreeGrafter"/>
</dbReference>
<proteinExistence type="inferred from homology"/>
<dbReference type="Pfam" id="PF00403">
    <property type="entry name" value="HMA"/>
    <property type="match status" value="1"/>
</dbReference>
<dbReference type="PANTHER" id="PTHR43520:SF5">
    <property type="entry name" value="CATION-TRANSPORTING P-TYPE ATPASE-RELATED"/>
    <property type="match status" value="1"/>
</dbReference>
<feature type="transmembrane region" description="Helical" evidence="13">
    <location>
        <begin position="446"/>
        <end position="471"/>
    </location>
</feature>
<dbReference type="PANTHER" id="PTHR43520">
    <property type="entry name" value="ATP7, ISOFORM B"/>
    <property type="match status" value="1"/>
</dbReference>
<dbReference type="GO" id="GO:0005507">
    <property type="term" value="F:copper ion binding"/>
    <property type="evidence" value="ECO:0007669"/>
    <property type="project" value="TreeGrafter"/>
</dbReference>
<dbReference type="GO" id="GO:0005886">
    <property type="term" value="C:plasma membrane"/>
    <property type="evidence" value="ECO:0007669"/>
    <property type="project" value="UniProtKB-SubCell"/>
</dbReference>
<protein>
    <submittedName>
        <fullName evidence="15">Type cbb3 cytochrome oxidase biogenesis protein CcoI Copper-translocating P-type ATPase FUPA29 P-type ATPase</fullName>
        <ecNumber evidence="15">3.6.3.4</ecNumber>
    </submittedName>
</protein>
<sequence>MASKNKKICYHCGLECPTDDIKINDKYFCCNGCKTVYEMLEANDLCNYYTIDENPGISKRNEIRRNFDFLDDLDLKNKLIDFTDGKVTAVTFDIPQMHCSSCVWILENLYKFNDGISFSEVDFLKKTLSVKFIEEKTSLKKVVELLDSLGYVPNLNLDEKKEDKIKDEYKKLYYKIGIAGFSFGNVMLLSFPEYLSFTDKVTSDMQMIFNWINIFLSLPVFLYSASEYYISAFKGLRNKIVNIDVPITLGIFVLFFRSMYEIFVAGGVGYLDSMTALVFLLLTGKIFQNKTYDAMNFERNYKSYFPIAVTIMKDGKETTIPVDKLEVGQRIVVKNNELIPADAILISEQAHIDYSFVTGESQPVEVINGDMIYAGGKEIGEAIEVETVKEVSQSYLTQLWNSKAFEKKYESKIDTTVNFVSKYFTAIILAIASIAFIYWASTDMELAFNAFTAVLIIACPCALALSTPFTLGNTQRIFGRNKFYVKNTTVIEKLSELTSIVFDKTGTITKTAGASIEFVGKSLSEEEKQLIKALVRNSSHPLSLKIASLLKIKSNIKIEKYEEIVGKGISGVAGNHSIKIGSYSFTSEKETEKNKIPVAATNVYVSIDDKQFGYYKVTNIYRSGLKGIINSLKEKYKLFILSGDNDSEKNNLMEFFPDEKYLYFNQSPHDKLHFIENLQKQNEKVLMIGDGLNDAGALIKSDVGVSISEDINNFSPACDGILDAKSFKYLKDFINFSYTSKKIIITSFIISFFYNLIGIGFAVQGTLSPVISAILMPISSISIVVFTTVSTNLVAKKRGFL</sequence>
<dbReference type="SUPFAM" id="SSF81665">
    <property type="entry name" value="Calcium ATPase, transmembrane domain M"/>
    <property type="match status" value="1"/>
</dbReference>
<evidence type="ECO:0000256" key="1">
    <source>
        <dbReference type="ARBA" id="ARBA00004651"/>
    </source>
</evidence>
<dbReference type="PRINTS" id="PR00119">
    <property type="entry name" value="CATATPASE"/>
</dbReference>
<dbReference type="NCBIfam" id="TIGR01494">
    <property type="entry name" value="ATPase_P-type"/>
    <property type="match status" value="1"/>
</dbReference>
<evidence type="ECO:0000256" key="8">
    <source>
        <dbReference type="ARBA" id="ARBA00022842"/>
    </source>
</evidence>
<dbReference type="Gene3D" id="3.40.1110.10">
    <property type="entry name" value="Calcium-transporting ATPase, cytoplasmic domain N"/>
    <property type="match status" value="1"/>
</dbReference>
<dbReference type="Pfam" id="PF00122">
    <property type="entry name" value="E1-E2_ATPase"/>
    <property type="match status" value="1"/>
</dbReference>
<evidence type="ECO:0000256" key="12">
    <source>
        <dbReference type="ARBA" id="ARBA00023136"/>
    </source>
</evidence>
<keyword evidence="3" id="KW-0813">Transport</keyword>
<evidence type="ECO:0000256" key="2">
    <source>
        <dbReference type="ARBA" id="ARBA00006024"/>
    </source>
</evidence>
<organism evidence="15">
    <name type="scientific">hydrothermal vent metagenome</name>
    <dbReference type="NCBI Taxonomy" id="652676"/>
    <lineage>
        <taxon>unclassified sequences</taxon>
        <taxon>metagenomes</taxon>
        <taxon>ecological metagenomes</taxon>
    </lineage>
</organism>
<dbReference type="PRINTS" id="PR00943">
    <property type="entry name" value="CUATPASE"/>
</dbReference>
<dbReference type="Pfam" id="PF12156">
    <property type="entry name" value="ATPase-cat_bd"/>
    <property type="match status" value="1"/>
</dbReference>
<dbReference type="GO" id="GO:0055070">
    <property type="term" value="P:copper ion homeostasis"/>
    <property type="evidence" value="ECO:0007669"/>
    <property type="project" value="TreeGrafter"/>
</dbReference>
<evidence type="ECO:0000256" key="10">
    <source>
        <dbReference type="ARBA" id="ARBA00022989"/>
    </source>
</evidence>
<dbReference type="Gene3D" id="3.40.50.1000">
    <property type="entry name" value="HAD superfamily/HAD-like"/>
    <property type="match status" value="1"/>
</dbReference>
<evidence type="ECO:0000256" key="11">
    <source>
        <dbReference type="ARBA" id="ARBA00023065"/>
    </source>
</evidence>
<gene>
    <name evidence="15" type="ORF">MNBD_IGNAVI01-1887</name>
</gene>
<dbReference type="InterPro" id="IPR021993">
    <property type="entry name" value="ATPase-cat-bd"/>
</dbReference>
<dbReference type="AlphaFoldDB" id="A0A3B1BTF9"/>
<dbReference type="InterPro" id="IPR023298">
    <property type="entry name" value="ATPase_P-typ_TM_dom_sf"/>
</dbReference>
<feature type="transmembrane region" description="Helical" evidence="13">
    <location>
        <begin position="172"/>
        <end position="191"/>
    </location>
</feature>
<comment type="similarity">
    <text evidence="2">Belongs to the cation transport ATPase (P-type) (TC 3.A.3) family. Type IB subfamily.</text>
</comment>
<dbReference type="InterPro" id="IPR023299">
    <property type="entry name" value="ATPase_P-typ_cyto_dom_N"/>
</dbReference>
<keyword evidence="5" id="KW-0597">Phosphoprotein</keyword>
<dbReference type="GO" id="GO:0016887">
    <property type="term" value="F:ATP hydrolysis activity"/>
    <property type="evidence" value="ECO:0007669"/>
    <property type="project" value="InterPro"/>
</dbReference>
<dbReference type="InterPro" id="IPR006121">
    <property type="entry name" value="HMA_dom"/>
</dbReference>
<feature type="domain" description="HMA" evidence="14">
    <location>
        <begin position="88"/>
        <end position="154"/>
    </location>
</feature>
<dbReference type="SUPFAM" id="SSF56784">
    <property type="entry name" value="HAD-like"/>
    <property type="match status" value="1"/>
</dbReference>
<feature type="transmembrane region" description="Helical" evidence="13">
    <location>
        <begin position="420"/>
        <end position="440"/>
    </location>
</feature>
<keyword evidence="6 13" id="KW-0812">Transmembrane</keyword>
<dbReference type="Gene3D" id="3.30.70.100">
    <property type="match status" value="1"/>
</dbReference>
<dbReference type="PROSITE" id="PS50846">
    <property type="entry name" value="HMA_2"/>
    <property type="match status" value="1"/>
</dbReference>
<evidence type="ECO:0000256" key="5">
    <source>
        <dbReference type="ARBA" id="ARBA00022553"/>
    </source>
</evidence>
<comment type="subcellular location">
    <subcellularLocation>
        <location evidence="1">Cell membrane</location>
        <topology evidence="1">Multi-pass membrane protein</topology>
    </subcellularLocation>
</comment>
<keyword evidence="12 13" id="KW-0472">Membrane</keyword>
<dbReference type="InterPro" id="IPR036412">
    <property type="entry name" value="HAD-like_sf"/>
</dbReference>
<keyword evidence="4" id="KW-1003">Cell membrane</keyword>
<dbReference type="SUPFAM" id="SSF81653">
    <property type="entry name" value="Calcium ATPase, transduction domain A"/>
    <property type="match status" value="1"/>
</dbReference>
<dbReference type="GO" id="GO:0005524">
    <property type="term" value="F:ATP binding"/>
    <property type="evidence" value="ECO:0007669"/>
    <property type="project" value="InterPro"/>
</dbReference>
<feature type="transmembrane region" description="Helical" evidence="13">
    <location>
        <begin position="239"/>
        <end position="256"/>
    </location>
</feature>
<evidence type="ECO:0000313" key="15">
    <source>
        <dbReference type="EMBL" id="VAX19212.1"/>
    </source>
</evidence>
<dbReference type="InterPro" id="IPR018303">
    <property type="entry name" value="ATPase_P-typ_P_site"/>
</dbReference>
<keyword evidence="7" id="KW-0479">Metal-binding</keyword>
<feature type="transmembrane region" description="Helical" evidence="13">
    <location>
        <begin position="262"/>
        <end position="282"/>
    </location>
</feature>
<keyword evidence="10 13" id="KW-1133">Transmembrane helix</keyword>
<keyword evidence="8" id="KW-0460">Magnesium</keyword>
<dbReference type="PROSITE" id="PS00154">
    <property type="entry name" value="ATPASE_E1_E2"/>
    <property type="match status" value="1"/>
</dbReference>
<dbReference type="InterPro" id="IPR023214">
    <property type="entry name" value="HAD_sf"/>
</dbReference>
<evidence type="ECO:0000256" key="7">
    <source>
        <dbReference type="ARBA" id="ARBA00022723"/>
    </source>
</evidence>
<dbReference type="Pfam" id="PF00702">
    <property type="entry name" value="Hydrolase"/>
    <property type="match status" value="1"/>
</dbReference>
<dbReference type="EMBL" id="UOGD01000131">
    <property type="protein sequence ID" value="VAX19212.1"/>
    <property type="molecule type" value="Genomic_DNA"/>
</dbReference>
<evidence type="ECO:0000256" key="4">
    <source>
        <dbReference type="ARBA" id="ARBA00022475"/>
    </source>
</evidence>
<dbReference type="CDD" id="cd00371">
    <property type="entry name" value="HMA"/>
    <property type="match status" value="1"/>
</dbReference>
<evidence type="ECO:0000256" key="6">
    <source>
        <dbReference type="ARBA" id="ARBA00022692"/>
    </source>
</evidence>
<keyword evidence="15" id="KW-0378">Hydrolase</keyword>
<keyword evidence="11" id="KW-0406">Ion transport</keyword>
<keyword evidence="9" id="KW-1278">Translocase</keyword>
<evidence type="ECO:0000259" key="14">
    <source>
        <dbReference type="PROSITE" id="PS50846"/>
    </source>
</evidence>
<dbReference type="Gene3D" id="2.70.150.10">
    <property type="entry name" value="Calcium-transporting ATPase, cytoplasmic transduction domain A"/>
    <property type="match status" value="1"/>
</dbReference>
<evidence type="ECO:0000256" key="13">
    <source>
        <dbReference type="SAM" id="Phobius"/>
    </source>
</evidence>
<accession>A0A3B1BTF9</accession>